<dbReference type="Proteomes" id="UP001153069">
    <property type="component" value="Unassembled WGS sequence"/>
</dbReference>
<organism evidence="1 2">
    <name type="scientific">Seminavis robusta</name>
    <dbReference type="NCBI Taxonomy" id="568900"/>
    <lineage>
        <taxon>Eukaryota</taxon>
        <taxon>Sar</taxon>
        <taxon>Stramenopiles</taxon>
        <taxon>Ochrophyta</taxon>
        <taxon>Bacillariophyta</taxon>
        <taxon>Bacillariophyceae</taxon>
        <taxon>Bacillariophycidae</taxon>
        <taxon>Naviculales</taxon>
        <taxon>Naviculaceae</taxon>
        <taxon>Seminavis</taxon>
    </lineage>
</organism>
<keyword evidence="2" id="KW-1185">Reference proteome</keyword>
<protein>
    <submittedName>
        <fullName evidence="1">Uncharacterized protein</fullName>
    </submittedName>
</protein>
<dbReference type="AlphaFoldDB" id="A0A9N8EU70"/>
<proteinExistence type="predicted"/>
<comment type="caution">
    <text evidence="1">The sequence shown here is derived from an EMBL/GenBank/DDBJ whole genome shotgun (WGS) entry which is preliminary data.</text>
</comment>
<name>A0A9N8EU70_9STRA</name>
<dbReference type="EMBL" id="CAICTM010001695">
    <property type="protein sequence ID" value="CAB9525589.1"/>
    <property type="molecule type" value="Genomic_DNA"/>
</dbReference>
<evidence type="ECO:0000313" key="1">
    <source>
        <dbReference type="EMBL" id="CAB9525589.1"/>
    </source>
</evidence>
<dbReference type="OrthoDB" id="3017231at2759"/>
<evidence type="ECO:0000313" key="2">
    <source>
        <dbReference type="Proteomes" id="UP001153069"/>
    </source>
</evidence>
<sequence length="174" mass="19418">MSTFNETSAGAESGGLLVMEESQVSQGDLVLQDADFPDGYVHMAHPDDYKPIESPLPKTCLLHQKIGHWRLILRISFLLANGKYLPISFICDTGVPYDFYFSELAVEKLTAGGRVKEDDIGNAYLDNIVGRKAAVRETPYTHKPGNILGLRMMLKLGCKLTESGFEFTESFEYF</sequence>
<gene>
    <name evidence="1" type="ORF">SEMRO_1697_G291910.1</name>
</gene>
<reference evidence="1" key="1">
    <citation type="submission" date="2020-06" db="EMBL/GenBank/DDBJ databases">
        <authorList>
            <consortium name="Plant Systems Biology data submission"/>
        </authorList>
    </citation>
    <scope>NUCLEOTIDE SEQUENCE</scope>
    <source>
        <strain evidence="1">D6</strain>
    </source>
</reference>
<accession>A0A9N8EU70</accession>